<comment type="subcellular location">
    <subcellularLocation>
        <location evidence="1">Cell membrane</location>
        <topology evidence="1">Multi-pass membrane protein</topology>
    </subcellularLocation>
</comment>
<feature type="transmembrane region" description="Helical" evidence="9">
    <location>
        <begin position="337"/>
        <end position="358"/>
    </location>
</feature>
<evidence type="ECO:0000256" key="8">
    <source>
        <dbReference type="SAM" id="MobiDB-lite"/>
    </source>
</evidence>
<evidence type="ECO:0000256" key="1">
    <source>
        <dbReference type="ARBA" id="ARBA00004651"/>
    </source>
</evidence>
<reference evidence="11" key="1">
    <citation type="submission" date="2015-09" db="EMBL/GenBank/DDBJ databases">
        <authorList>
            <consortium name="Pathogen Informatics"/>
        </authorList>
    </citation>
    <scope>NUCLEOTIDE SEQUENCE [LARGE SCALE GENOMIC DNA]</scope>
    <source>
        <strain evidence="11">Lake Konstanz</strain>
    </source>
</reference>
<keyword evidence="4 9" id="KW-0812">Transmembrane</keyword>
<feature type="transmembrane region" description="Helical" evidence="9">
    <location>
        <begin position="252"/>
        <end position="280"/>
    </location>
</feature>
<evidence type="ECO:0000256" key="3">
    <source>
        <dbReference type="ARBA" id="ARBA00022475"/>
    </source>
</evidence>
<dbReference type="Gene3D" id="1.20.1740.10">
    <property type="entry name" value="Amino acid/polyamine transporter I"/>
    <property type="match status" value="1"/>
</dbReference>
<feature type="transmembrane region" description="Helical" evidence="9">
    <location>
        <begin position="378"/>
        <end position="395"/>
    </location>
</feature>
<dbReference type="Proteomes" id="UP000051952">
    <property type="component" value="Unassembled WGS sequence"/>
</dbReference>
<gene>
    <name evidence="10" type="ORF">BSAL_12285</name>
</gene>
<evidence type="ECO:0000256" key="7">
    <source>
        <dbReference type="ARBA" id="ARBA00024041"/>
    </source>
</evidence>
<dbReference type="OrthoDB" id="5982228at2759"/>
<protein>
    <submittedName>
        <fullName evidence="10">Amino acid permease, putative</fullName>
    </submittedName>
</protein>
<evidence type="ECO:0000313" key="10">
    <source>
        <dbReference type="EMBL" id="CUG87841.1"/>
    </source>
</evidence>
<dbReference type="GO" id="GO:0015203">
    <property type="term" value="F:polyamine transmembrane transporter activity"/>
    <property type="evidence" value="ECO:0007669"/>
    <property type="project" value="UniProtKB-ARBA"/>
</dbReference>
<keyword evidence="11" id="KW-1185">Reference proteome</keyword>
<feature type="transmembrane region" description="Helical" evidence="9">
    <location>
        <begin position="401"/>
        <end position="421"/>
    </location>
</feature>
<dbReference type="InterPro" id="IPR002293">
    <property type="entry name" value="AA/rel_permease1"/>
</dbReference>
<keyword evidence="6 9" id="KW-0472">Membrane</keyword>
<dbReference type="InterPro" id="IPR044566">
    <property type="entry name" value="RMV1-like"/>
</dbReference>
<evidence type="ECO:0000256" key="5">
    <source>
        <dbReference type="ARBA" id="ARBA00022989"/>
    </source>
</evidence>
<dbReference type="PANTHER" id="PTHR45826">
    <property type="entry name" value="POLYAMINE TRANSPORTER PUT1"/>
    <property type="match status" value="1"/>
</dbReference>
<keyword evidence="3" id="KW-1003">Cell membrane</keyword>
<evidence type="ECO:0000256" key="9">
    <source>
        <dbReference type="SAM" id="Phobius"/>
    </source>
</evidence>
<name>A0A0S4JBT0_BODSA</name>
<evidence type="ECO:0000256" key="6">
    <source>
        <dbReference type="ARBA" id="ARBA00023136"/>
    </source>
</evidence>
<feature type="transmembrane region" description="Helical" evidence="9">
    <location>
        <begin position="43"/>
        <end position="62"/>
    </location>
</feature>
<keyword evidence="5 9" id="KW-1133">Transmembrane helix</keyword>
<keyword evidence="2" id="KW-0813">Transport</keyword>
<feature type="transmembrane region" description="Helical" evidence="9">
    <location>
        <begin position="312"/>
        <end position="331"/>
    </location>
</feature>
<sequence length="519" mass="56568">MAVIANGDRKLTWWQLALITFVFTSAGPFGMESSVNAAGPRNTILLIFAVPLFHVLPMVLIVTEMSSWMPTNHGSVLWIARAYGPVVGFISAIMQMFISMVDISVYPVLLVNYLSSAFFPDIEPLPRYLLELFFIAVGSIPAFLHVGDMGRVSGVVLALICLPFVVSIAYLLPQCDPAKWWVTKSDVDVATSWSTGIWMYTGFMALGALGAEVKHHSVFLMGCGAAALLDIIMYLLPLLVALQVPGEWGDGFLVHAFGTLMPGMTYAISIAGALSGFGLYTTSMTCFSRSVWGIADRGWLPRIFTRTSPSTGAPYAACILLLLTSSVLGLFDFDFLVALLLVISSCNFALFYTAFLLLRYREPYAYRPFRIPGGKVGAWLLVSPIIVVYFTLFVATVVENFLIDLLLLLMVAVLVALYIFVVRPAHAASPGAGEFHVHDVEEPEWHQKRRLEAQRALGIDDITPMDDCVTFSSFPPAETPQASHPDNDGSTCSVGGGGVSSTEETVLVHHEALEELPSD</sequence>
<dbReference type="PANTHER" id="PTHR45826:SF2">
    <property type="entry name" value="AMINO ACID TRANSPORTER"/>
    <property type="match status" value="1"/>
</dbReference>
<feature type="region of interest" description="Disordered" evidence="8">
    <location>
        <begin position="474"/>
        <end position="501"/>
    </location>
</feature>
<proteinExistence type="inferred from homology"/>
<dbReference type="OMA" id="WTLTFNT"/>
<feature type="transmembrane region" description="Helical" evidence="9">
    <location>
        <begin position="192"/>
        <end position="211"/>
    </location>
</feature>
<evidence type="ECO:0000313" key="11">
    <source>
        <dbReference type="Proteomes" id="UP000051952"/>
    </source>
</evidence>
<organism evidence="10 11">
    <name type="scientific">Bodo saltans</name>
    <name type="common">Flagellated protozoan</name>
    <dbReference type="NCBI Taxonomy" id="75058"/>
    <lineage>
        <taxon>Eukaryota</taxon>
        <taxon>Discoba</taxon>
        <taxon>Euglenozoa</taxon>
        <taxon>Kinetoplastea</taxon>
        <taxon>Metakinetoplastina</taxon>
        <taxon>Eubodonida</taxon>
        <taxon>Bodonidae</taxon>
        <taxon>Bodo</taxon>
    </lineage>
</organism>
<comment type="similarity">
    <text evidence="7">Belongs to the amino acid-polyamine-organocation (APC) superfamily. Polyamine:cation symporter (PHS) (TC 2.A.3.12) family.</text>
</comment>
<dbReference type="EMBL" id="CYKH01001593">
    <property type="protein sequence ID" value="CUG87841.1"/>
    <property type="molecule type" value="Genomic_DNA"/>
</dbReference>
<dbReference type="VEuPathDB" id="TriTrypDB:BSAL_12285"/>
<dbReference type="AlphaFoldDB" id="A0A0S4JBT0"/>
<evidence type="ECO:0000256" key="4">
    <source>
        <dbReference type="ARBA" id="ARBA00022692"/>
    </source>
</evidence>
<evidence type="ECO:0000256" key="2">
    <source>
        <dbReference type="ARBA" id="ARBA00022448"/>
    </source>
</evidence>
<dbReference type="Pfam" id="PF13520">
    <property type="entry name" value="AA_permease_2"/>
    <property type="match status" value="1"/>
</dbReference>
<feature type="transmembrane region" description="Helical" evidence="9">
    <location>
        <begin position="154"/>
        <end position="172"/>
    </location>
</feature>
<feature type="transmembrane region" description="Helical" evidence="9">
    <location>
        <begin position="83"/>
        <end position="108"/>
    </location>
</feature>
<feature type="transmembrane region" description="Helical" evidence="9">
    <location>
        <begin position="218"/>
        <end position="240"/>
    </location>
</feature>
<dbReference type="GO" id="GO:0005886">
    <property type="term" value="C:plasma membrane"/>
    <property type="evidence" value="ECO:0007669"/>
    <property type="project" value="UniProtKB-SubCell"/>
</dbReference>
<feature type="transmembrane region" description="Helical" evidence="9">
    <location>
        <begin position="12"/>
        <end position="31"/>
    </location>
</feature>
<feature type="transmembrane region" description="Helical" evidence="9">
    <location>
        <begin position="128"/>
        <end position="147"/>
    </location>
</feature>
<accession>A0A0S4JBT0</accession>